<evidence type="ECO:0000259" key="13">
    <source>
        <dbReference type="PROSITE" id="PS50929"/>
    </source>
</evidence>
<dbReference type="GO" id="GO:0015421">
    <property type="term" value="F:ABC-type oligopeptide transporter activity"/>
    <property type="evidence" value="ECO:0007669"/>
    <property type="project" value="TreeGrafter"/>
</dbReference>
<name>A0A918CXI0_9ACTN</name>
<keyword evidence="5 14" id="KW-0067">ATP-binding</keyword>
<dbReference type="AlphaFoldDB" id="A0A918CXI0"/>
<dbReference type="InterPro" id="IPR017871">
    <property type="entry name" value="ABC_transporter-like_CS"/>
</dbReference>
<dbReference type="SUPFAM" id="SSF90123">
    <property type="entry name" value="ABC transporter transmembrane region"/>
    <property type="match status" value="1"/>
</dbReference>
<feature type="transmembrane region" description="Helical" evidence="11">
    <location>
        <begin position="191"/>
        <end position="208"/>
    </location>
</feature>
<keyword evidence="7 11" id="KW-0472">Membrane</keyword>
<dbReference type="RefSeq" id="WP_229713897.1">
    <property type="nucleotide sequence ID" value="NZ_BMML01000047.1"/>
</dbReference>
<dbReference type="Pfam" id="PF00664">
    <property type="entry name" value="ABC_membrane"/>
    <property type="match status" value="1"/>
</dbReference>
<dbReference type="Gene3D" id="3.40.50.300">
    <property type="entry name" value="P-loop containing nucleotide triphosphate hydrolases"/>
    <property type="match status" value="1"/>
</dbReference>
<dbReference type="PROSITE" id="PS50929">
    <property type="entry name" value="ABC_TM1F"/>
    <property type="match status" value="1"/>
</dbReference>
<feature type="transmembrane region" description="Helical" evidence="11">
    <location>
        <begin position="168"/>
        <end position="185"/>
    </location>
</feature>
<comment type="function">
    <text evidence="8">ABC transporter involved in fatty acid import. Transmembrane domains (TMD) form a pore in the membrane and the ATP-binding domain (NBD) is responsible for energy generation.</text>
</comment>
<comment type="similarity">
    <text evidence="9">Belongs to the ABC transporter superfamily. Lipid exporter (TC 3.A.1.106) family.</text>
</comment>
<reference evidence="14" key="2">
    <citation type="submission" date="2020-09" db="EMBL/GenBank/DDBJ databases">
        <authorList>
            <person name="Sun Q."/>
            <person name="Zhou Y."/>
        </authorList>
    </citation>
    <scope>NUCLEOTIDE SEQUENCE</scope>
    <source>
        <strain evidence="14">CGMCC 4.7110</strain>
    </source>
</reference>
<feature type="transmembrane region" description="Helical" evidence="11">
    <location>
        <begin position="88"/>
        <end position="115"/>
    </location>
</feature>
<gene>
    <name evidence="14" type="ORF">GCM10011578_097490</name>
</gene>
<organism evidence="14 15">
    <name type="scientific">Streptomyces fuscichromogenes</name>
    <dbReference type="NCBI Taxonomy" id="1324013"/>
    <lineage>
        <taxon>Bacteria</taxon>
        <taxon>Bacillati</taxon>
        <taxon>Actinomycetota</taxon>
        <taxon>Actinomycetes</taxon>
        <taxon>Kitasatosporales</taxon>
        <taxon>Streptomycetaceae</taxon>
        <taxon>Streptomyces</taxon>
    </lineage>
</organism>
<reference evidence="14" key="1">
    <citation type="journal article" date="2014" name="Int. J. Syst. Evol. Microbiol.">
        <title>Complete genome sequence of Corynebacterium casei LMG S-19264T (=DSM 44701T), isolated from a smear-ripened cheese.</title>
        <authorList>
            <consortium name="US DOE Joint Genome Institute (JGI-PGF)"/>
            <person name="Walter F."/>
            <person name="Albersmeier A."/>
            <person name="Kalinowski J."/>
            <person name="Ruckert C."/>
        </authorList>
    </citation>
    <scope>NUCLEOTIDE SEQUENCE</scope>
    <source>
        <strain evidence="14">CGMCC 4.7110</strain>
    </source>
</reference>
<evidence type="ECO:0000313" key="15">
    <source>
        <dbReference type="Proteomes" id="UP000653411"/>
    </source>
</evidence>
<evidence type="ECO:0000256" key="1">
    <source>
        <dbReference type="ARBA" id="ARBA00004651"/>
    </source>
</evidence>
<evidence type="ECO:0000256" key="3">
    <source>
        <dbReference type="ARBA" id="ARBA00022692"/>
    </source>
</evidence>
<evidence type="ECO:0000313" key="14">
    <source>
        <dbReference type="EMBL" id="GGN45487.1"/>
    </source>
</evidence>
<keyword evidence="3 11" id="KW-0812">Transmembrane</keyword>
<dbReference type="InterPro" id="IPR039421">
    <property type="entry name" value="Type_1_exporter"/>
</dbReference>
<comment type="subcellular location">
    <subcellularLocation>
        <location evidence="1">Cell membrane</location>
        <topology evidence="1">Multi-pass membrane protein</topology>
    </subcellularLocation>
</comment>
<dbReference type="SUPFAM" id="SSF52540">
    <property type="entry name" value="P-loop containing nucleoside triphosphate hydrolases"/>
    <property type="match status" value="1"/>
</dbReference>
<comment type="caution">
    <text evidence="14">The sequence shown here is derived from an EMBL/GenBank/DDBJ whole genome shotgun (WGS) entry which is preliminary data.</text>
</comment>
<keyword evidence="6 11" id="KW-1133">Transmembrane helix</keyword>
<evidence type="ECO:0000256" key="8">
    <source>
        <dbReference type="ARBA" id="ARBA00055053"/>
    </source>
</evidence>
<dbReference type="EMBL" id="BMML01000047">
    <property type="protein sequence ID" value="GGN45487.1"/>
    <property type="molecule type" value="Genomic_DNA"/>
</dbReference>
<evidence type="ECO:0000256" key="7">
    <source>
        <dbReference type="ARBA" id="ARBA00023136"/>
    </source>
</evidence>
<dbReference type="GO" id="GO:0090374">
    <property type="term" value="P:oligopeptide export from mitochondrion"/>
    <property type="evidence" value="ECO:0007669"/>
    <property type="project" value="TreeGrafter"/>
</dbReference>
<dbReference type="PROSITE" id="PS50893">
    <property type="entry name" value="ABC_TRANSPORTER_2"/>
    <property type="match status" value="1"/>
</dbReference>
<proteinExistence type="inferred from homology"/>
<dbReference type="InterPro" id="IPR003593">
    <property type="entry name" value="AAA+_ATPase"/>
</dbReference>
<dbReference type="GO" id="GO:0005886">
    <property type="term" value="C:plasma membrane"/>
    <property type="evidence" value="ECO:0007669"/>
    <property type="project" value="UniProtKB-SubCell"/>
</dbReference>
<dbReference type="InterPro" id="IPR027417">
    <property type="entry name" value="P-loop_NTPase"/>
</dbReference>
<accession>A0A918CXI0</accession>
<sequence length="608" mass="64585">MGRQRARAVGTLLLGIPGVVLPLLGPVLLARAVNLVYDGVLGRQLPDGLNKPEAVALLRAQGRTALAHLVAGSGAVPGQGIDFDRVNAVLLAAAGLYALRTLVALGQNLFVAALVQHIVYDLRREAQDKLAKLPLSHYDSGNRGDVTSRLTNDMDNIATALTQSLGQLVSPALMAAGALALMLVISPPLTLLALVLMPVTVLVVATVGRRARTHIAAQWSCTGKLTEYVEDIYGGVDVIRLFGAAQSVEADFSARNEALRTAHDRAQFVSGLMRPAVSLLTNLAYVLLAVVGALLMTTGALTLGSVQAFIQYSRQFSLPLAQVAALDAQIQSASVSAERVLALLDAEEQQPEPEPIVRLGQVSGRLEFDNVSFGYQPDRPVVKDLSFVVQPGQTVAIVGPTGAGKSTLVNLLMRFYEVDSGRITLDGVDVTTLSRAELRSHIATVFQDPWLVHGTIADNIVYGVPGAGREEMVATATATHVDALVQGLPDGYDTLLDAGESRTLSAGERQLITVARALLVQPALLILDEATSAVDSRTELLLQHALNSLRAGSTRLLIAHRLSTVRKADLILVMDGGRIVEQGDHPALLRRNGRYAHLYRAQSGAAEP</sequence>
<evidence type="ECO:0000256" key="9">
    <source>
        <dbReference type="ARBA" id="ARBA00061644"/>
    </source>
</evidence>
<dbReference type="PANTHER" id="PTHR43394:SF7">
    <property type="entry name" value="ABC TRANSPORTER B FAMILY MEMBER 28"/>
    <property type="match status" value="1"/>
</dbReference>
<dbReference type="InterPro" id="IPR011527">
    <property type="entry name" value="ABC1_TM_dom"/>
</dbReference>
<evidence type="ECO:0000256" key="2">
    <source>
        <dbReference type="ARBA" id="ARBA00022448"/>
    </source>
</evidence>
<dbReference type="CDD" id="cd18547">
    <property type="entry name" value="ABC_6TM_Tm288_like"/>
    <property type="match status" value="1"/>
</dbReference>
<feature type="domain" description="ABC transmembrane type-1" evidence="13">
    <location>
        <begin position="9"/>
        <end position="332"/>
    </location>
</feature>
<feature type="transmembrane region" description="Helical" evidence="11">
    <location>
        <begin position="283"/>
        <end position="310"/>
    </location>
</feature>
<evidence type="ECO:0000256" key="4">
    <source>
        <dbReference type="ARBA" id="ARBA00022741"/>
    </source>
</evidence>
<dbReference type="GO" id="GO:0016887">
    <property type="term" value="F:ATP hydrolysis activity"/>
    <property type="evidence" value="ECO:0007669"/>
    <property type="project" value="InterPro"/>
</dbReference>
<evidence type="ECO:0000256" key="10">
    <source>
        <dbReference type="ARBA" id="ARBA00071747"/>
    </source>
</evidence>
<dbReference type="GO" id="GO:0005524">
    <property type="term" value="F:ATP binding"/>
    <property type="evidence" value="ECO:0007669"/>
    <property type="project" value="UniProtKB-KW"/>
</dbReference>
<dbReference type="Gene3D" id="1.20.1560.10">
    <property type="entry name" value="ABC transporter type 1, transmembrane domain"/>
    <property type="match status" value="1"/>
</dbReference>
<evidence type="ECO:0000256" key="5">
    <source>
        <dbReference type="ARBA" id="ARBA00022840"/>
    </source>
</evidence>
<feature type="transmembrane region" description="Helical" evidence="11">
    <location>
        <begin position="12"/>
        <end position="33"/>
    </location>
</feature>
<dbReference type="FunFam" id="3.40.50.300:FF:000287">
    <property type="entry name" value="Multidrug ABC transporter ATP-binding protein"/>
    <property type="match status" value="1"/>
</dbReference>
<feature type="domain" description="ABC transporter" evidence="12">
    <location>
        <begin position="366"/>
        <end position="601"/>
    </location>
</feature>
<protein>
    <recommendedName>
        <fullName evidence="10">Fatty acid ABC transporter ATP-binding/permease protein</fullName>
    </recommendedName>
</protein>
<dbReference type="Proteomes" id="UP000653411">
    <property type="component" value="Unassembled WGS sequence"/>
</dbReference>
<evidence type="ECO:0000259" key="12">
    <source>
        <dbReference type="PROSITE" id="PS50893"/>
    </source>
</evidence>
<keyword evidence="2" id="KW-0813">Transport</keyword>
<keyword evidence="15" id="KW-1185">Reference proteome</keyword>
<evidence type="ECO:0000256" key="11">
    <source>
        <dbReference type="SAM" id="Phobius"/>
    </source>
</evidence>
<dbReference type="PANTHER" id="PTHR43394">
    <property type="entry name" value="ATP-DEPENDENT PERMEASE MDL1, MITOCHONDRIAL"/>
    <property type="match status" value="1"/>
</dbReference>
<dbReference type="PROSITE" id="PS00211">
    <property type="entry name" value="ABC_TRANSPORTER_1"/>
    <property type="match status" value="1"/>
</dbReference>
<dbReference type="Pfam" id="PF00005">
    <property type="entry name" value="ABC_tran"/>
    <property type="match status" value="1"/>
</dbReference>
<evidence type="ECO:0000256" key="6">
    <source>
        <dbReference type="ARBA" id="ARBA00022989"/>
    </source>
</evidence>
<dbReference type="SMART" id="SM00382">
    <property type="entry name" value="AAA"/>
    <property type="match status" value="1"/>
</dbReference>
<keyword evidence="4" id="KW-0547">Nucleotide-binding</keyword>
<dbReference type="InterPro" id="IPR036640">
    <property type="entry name" value="ABC1_TM_sf"/>
</dbReference>
<dbReference type="InterPro" id="IPR003439">
    <property type="entry name" value="ABC_transporter-like_ATP-bd"/>
</dbReference>